<dbReference type="InterPro" id="IPR003657">
    <property type="entry name" value="WRKY_dom"/>
</dbReference>
<evidence type="ECO:0000313" key="9">
    <source>
        <dbReference type="Proteomes" id="UP000825935"/>
    </source>
</evidence>
<dbReference type="AlphaFoldDB" id="A0A8T2S4Q6"/>
<dbReference type="GO" id="GO:0003700">
    <property type="term" value="F:DNA-binding transcription factor activity"/>
    <property type="evidence" value="ECO:0007669"/>
    <property type="project" value="InterPro"/>
</dbReference>
<evidence type="ECO:0000256" key="1">
    <source>
        <dbReference type="ARBA" id="ARBA00004123"/>
    </source>
</evidence>
<evidence type="ECO:0000256" key="2">
    <source>
        <dbReference type="ARBA" id="ARBA00023015"/>
    </source>
</evidence>
<keyword evidence="4" id="KW-0804">Transcription</keyword>
<keyword evidence="5" id="KW-0539">Nucleus</keyword>
<evidence type="ECO:0000256" key="4">
    <source>
        <dbReference type="ARBA" id="ARBA00023163"/>
    </source>
</evidence>
<name>A0A8T2S4Q6_CERRI</name>
<dbReference type="GO" id="GO:0043565">
    <property type="term" value="F:sequence-specific DNA binding"/>
    <property type="evidence" value="ECO:0007669"/>
    <property type="project" value="InterPro"/>
</dbReference>
<comment type="caution">
    <text evidence="8">The sequence shown here is derived from an EMBL/GenBank/DDBJ whole genome shotgun (WGS) entry which is preliminary data.</text>
</comment>
<evidence type="ECO:0000256" key="5">
    <source>
        <dbReference type="ARBA" id="ARBA00023242"/>
    </source>
</evidence>
<dbReference type="Pfam" id="PF03106">
    <property type="entry name" value="WRKY"/>
    <property type="match status" value="1"/>
</dbReference>
<keyword evidence="2" id="KW-0805">Transcription regulation</keyword>
<organism evidence="8 9">
    <name type="scientific">Ceratopteris richardii</name>
    <name type="common">Triangle waterfern</name>
    <dbReference type="NCBI Taxonomy" id="49495"/>
    <lineage>
        <taxon>Eukaryota</taxon>
        <taxon>Viridiplantae</taxon>
        <taxon>Streptophyta</taxon>
        <taxon>Embryophyta</taxon>
        <taxon>Tracheophyta</taxon>
        <taxon>Polypodiopsida</taxon>
        <taxon>Polypodiidae</taxon>
        <taxon>Polypodiales</taxon>
        <taxon>Pteridineae</taxon>
        <taxon>Pteridaceae</taxon>
        <taxon>Parkerioideae</taxon>
        <taxon>Ceratopteris</taxon>
    </lineage>
</organism>
<protein>
    <recommendedName>
        <fullName evidence="7">WRKY domain-containing protein</fullName>
    </recommendedName>
</protein>
<dbReference type="InterPro" id="IPR044810">
    <property type="entry name" value="WRKY_plant"/>
</dbReference>
<comment type="subcellular location">
    <subcellularLocation>
        <location evidence="1">Nucleus</location>
    </subcellularLocation>
</comment>
<dbReference type="GO" id="GO:0005634">
    <property type="term" value="C:nucleus"/>
    <property type="evidence" value="ECO:0007669"/>
    <property type="project" value="UniProtKB-SubCell"/>
</dbReference>
<sequence>MAAMELLDCKTAFSNVSERDRHVQEAASAGMEGIQKLMHLLSYERSYYQQLPHQQRAFHEACSTVAEDTVSDFKKIVSLLSRPRHARFRRCAGGRAGSLGSISEASLMEAPASCSSSELHSSKCFSSSSSSPEHSTSLRVNTAPSSTRAMMAQEAPASIMHTILPERNGQLSNLPQNIISFNPNVVTTAFGARIMPPQQQIQPTSNLLTNHANDSLSQDQRSDVPFAKITPSYSIFAYPQQVFVPQPIIMQPNDKNPLAPQIQTSFGKGSSLYSLSEHSVSCTPPLSSATGSFVSSLNMDGSISNGNISALHQVYGGGRPPLSISKKKCSSGKDEHGGRCHSTGKCHCPKRRKSRIKTVTRVPAVSAKMAEIPQDDFSWRKYGQKPIKGSPHPRGYYKCSSVRGCPARKHVERDVNDSSMLIITYEGEHNHGQMLVENSNTAIVPST</sequence>
<evidence type="ECO:0000256" key="6">
    <source>
        <dbReference type="SAM" id="MobiDB-lite"/>
    </source>
</evidence>
<dbReference type="Gene3D" id="2.20.25.80">
    <property type="entry name" value="WRKY domain"/>
    <property type="match status" value="1"/>
</dbReference>
<evidence type="ECO:0000259" key="7">
    <source>
        <dbReference type="PROSITE" id="PS50811"/>
    </source>
</evidence>
<keyword evidence="9" id="KW-1185">Reference proteome</keyword>
<gene>
    <name evidence="8" type="ORF">KP509_22G047500</name>
</gene>
<dbReference type="PANTHER" id="PTHR31282">
    <property type="entry name" value="WRKY TRANSCRIPTION FACTOR 21-RELATED"/>
    <property type="match status" value="1"/>
</dbReference>
<feature type="compositionally biased region" description="Low complexity" evidence="6">
    <location>
        <begin position="123"/>
        <end position="138"/>
    </location>
</feature>
<dbReference type="PROSITE" id="PS50811">
    <property type="entry name" value="WRKY"/>
    <property type="match status" value="1"/>
</dbReference>
<dbReference type="Pfam" id="PF10533">
    <property type="entry name" value="Plant_zn_clust"/>
    <property type="match status" value="1"/>
</dbReference>
<dbReference type="OrthoDB" id="1918969at2759"/>
<feature type="domain" description="WRKY" evidence="7">
    <location>
        <begin position="368"/>
        <end position="434"/>
    </location>
</feature>
<proteinExistence type="predicted"/>
<dbReference type="InterPro" id="IPR036576">
    <property type="entry name" value="WRKY_dom_sf"/>
</dbReference>
<accession>A0A8T2S4Q6</accession>
<dbReference type="InterPro" id="IPR018872">
    <property type="entry name" value="Zn-cluster-dom"/>
</dbReference>
<dbReference type="Proteomes" id="UP000825935">
    <property type="component" value="Chromosome 22"/>
</dbReference>
<evidence type="ECO:0000313" key="8">
    <source>
        <dbReference type="EMBL" id="KAH7307136.1"/>
    </source>
</evidence>
<evidence type="ECO:0000256" key="3">
    <source>
        <dbReference type="ARBA" id="ARBA00023125"/>
    </source>
</evidence>
<dbReference type="SUPFAM" id="SSF118290">
    <property type="entry name" value="WRKY DNA-binding domain"/>
    <property type="match status" value="1"/>
</dbReference>
<keyword evidence="3" id="KW-0238">DNA-binding</keyword>
<dbReference type="SMART" id="SM00774">
    <property type="entry name" value="WRKY"/>
    <property type="match status" value="1"/>
</dbReference>
<dbReference type="OMA" id="TNRPEHN"/>
<feature type="region of interest" description="Disordered" evidence="6">
    <location>
        <begin position="123"/>
        <end position="144"/>
    </location>
</feature>
<dbReference type="EMBL" id="CM035427">
    <property type="protein sequence ID" value="KAH7307136.1"/>
    <property type="molecule type" value="Genomic_DNA"/>
</dbReference>
<dbReference type="FunFam" id="2.20.25.80:FF:000004">
    <property type="entry name" value="WRKY transcription factor 65"/>
    <property type="match status" value="1"/>
</dbReference>
<reference evidence="8" key="1">
    <citation type="submission" date="2021-08" db="EMBL/GenBank/DDBJ databases">
        <title>WGS assembly of Ceratopteris richardii.</title>
        <authorList>
            <person name="Marchant D.B."/>
            <person name="Chen G."/>
            <person name="Jenkins J."/>
            <person name="Shu S."/>
            <person name="Leebens-Mack J."/>
            <person name="Grimwood J."/>
            <person name="Schmutz J."/>
            <person name="Soltis P."/>
            <person name="Soltis D."/>
            <person name="Chen Z.-H."/>
        </authorList>
    </citation>
    <scope>NUCLEOTIDE SEQUENCE</scope>
    <source>
        <strain evidence="8">Whitten #5841</strain>
        <tissue evidence="8">Leaf</tissue>
    </source>
</reference>